<dbReference type="Proteomes" id="UP001430193">
    <property type="component" value="Unassembled WGS sequence"/>
</dbReference>
<evidence type="ECO:0000313" key="2">
    <source>
        <dbReference type="Proteomes" id="UP001430193"/>
    </source>
</evidence>
<gene>
    <name evidence="1" type="ORF">ISS99_17290</name>
</gene>
<dbReference type="EMBL" id="JADIKF010000040">
    <property type="protein sequence ID" value="MBM7131284.1"/>
    <property type="molecule type" value="Genomic_DNA"/>
</dbReference>
<evidence type="ECO:0008006" key="3">
    <source>
        <dbReference type="Google" id="ProtNLM"/>
    </source>
</evidence>
<reference evidence="1" key="1">
    <citation type="submission" date="2020-10" db="EMBL/GenBank/DDBJ databases">
        <title>Phylogeny of dyella-like bacteria.</title>
        <authorList>
            <person name="Fu J."/>
        </authorList>
    </citation>
    <scope>NUCLEOTIDE SEQUENCE</scope>
    <source>
        <strain evidence="1">DHON07</strain>
    </source>
</reference>
<accession>A0ABS2KK21</accession>
<organism evidence="1 2">
    <name type="scientific">Dyella mobilis</name>
    <dbReference type="NCBI Taxonomy" id="1849582"/>
    <lineage>
        <taxon>Bacteria</taxon>
        <taxon>Pseudomonadati</taxon>
        <taxon>Pseudomonadota</taxon>
        <taxon>Gammaproteobacteria</taxon>
        <taxon>Lysobacterales</taxon>
        <taxon>Rhodanobacteraceae</taxon>
        <taxon>Dyella</taxon>
    </lineage>
</organism>
<name>A0ABS2KK21_9GAMM</name>
<sequence length="210" mass="22158">MIVIQLLVNDSNASADATSQTAFGGLPSAGEGGLHWPICKTCHGHMQFLGQLRSGEALGDRLLLLFECQNRPGLCDDWDADGGGNAVMVVATESPQLVQAPPVGETTRPIRHGASVVRVEAGNYDQARQQWASQAGKAARDVLGQLGGEPSWIQGDETPSCNTCGERMAFVAQLEEGPEARSAMNFGGGGCAYLFQCGGCETSAKMLWQC</sequence>
<comment type="caution">
    <text evidence="1">The sequence shown here is derived from an EMBL/GenBank/DDBJ whole genome shotgun (WGS) entry which is preliminary data.</text>
</comment>
<protein>
    <recommendedName>
        <fullName evidence="3">DUF1963 domain-containing protein</fullName>
    </recommendedName>
</protein>
<keyword evidence="2" id="KW-1185">Reference proteome</keyword>
<proteinExistence type="predicted"/>
<evidence type="ECO:0000313" key="1">
    <source>
        <dbReference type="EMBL" id="MBM7131284.1"/>
    </source>
</evidence>